<dbReference type="EMBL" id="SPHZ02000003">
    <property type="protein sequence ID" value="KAF0924990.1"/>
    <property type="molecule type" value="Genomic_DNA"/>
</dbReference>
<comment type="caution">
    <text evidence="3">The sequence shown here is derived from an EMBL/GenBank/DDBJ whole genome shotgun (WGS) entry which is preliminary data.</text>
</comment>
<feature type="compositionally biased region" description="Low complexity" evidence="1">
    <location>
        <begin position="10"/>
        <end position="21"/>
    </location>
</feature>
<evidence type="ECO:0000256" key="1">
    <source>
        <dbReference type="SAM" id="MobiDB-lite"/>
    </source>
</evidence>
<evidence type="ECO:0000313" key="4">
    <source>
        <dbReference type="Proteomes" id="UP000479710"/>
    </source>
</evidence>
<evidence type="ECO:0000256" key="2">
    <source>
        <dbReference type="SAM" id="Phobius"/>
    </source>
</evidence>
<keyword evidence="4" id="KW-1185">Reference proteome</keyword>
<name>A0A6G1EJI4_9ORYZ</name>
<keyword evidence="2" id="KW-0812">Transmembrane</keyword>
<evidence type="ECO:0000313" key="3">
    <source>
        <dbReference type="EMBL" id="KAF0924990.1"/>
    </source>
</evidence>
<accession>A0A6G1EJI4</accession>
<feature type="compositionally biased region" description="Low complexity" evidence="1">
    <location>
        <begin position="59"/>
        <end position="68"/>
    </location>
</feature>
<keyword evidence="2" id="KW-0472">Membrane</keyword>
<keyword evidence="2" id="KW-1133">Transmembrane helix</keyword>
<organism evidence="3 4">
    <name type="scientific">Oryza meyeriana var. granulata</name>
    <dbReference type="NCBI Taxonomy" id="110450"/>
    <lineage>
        <taxon>Eukaryota</taxon>
        <taxon>Viridiplantae</taxon>
        <taxon>Streptophyta</taxon>
        <taxon>Embryophyta</taxon>
        <taxon>Tracheophyta</taxon>
        <taxon>Spermatophyta</taxon>
        <taxon>Magnoliopsida</taxon>
        <taxon>Liliopsida</taxon>
        <taxon>Poales</taxon>
        <taxon>Poaceae</taxon>
        <taxon>BOP clade</taxon>
        <taxon>Oryzoideae</taxon>
        <taxon>Oryzeae</taxon>
        <taxon>Oryzinae</taxon>
        <taxon>Oryza</taxon>
        <taxon>Oryza meyeriana</taxon>
    </lineage>
</organism>
<reference evidence="3 4" key="1">
    <citation type="submission" date="2019-11" db="EMBL/GenBank/DDBJ databases">
        <title>Whole genome sequence of Oryza granulata.</title>
        <authorList>
            <person name="Li W."/>
        </authorList>
    </citation>
    <scope>NUCLEOTIDE SEQUENCE [LARGE SCALE GENOMIC DNA]</scope>
    <source>
        <strain evidence="4">cv. Menghai</strain>
        <tissue evidence="3">Leaf</tissue>
    </source>
</reference>
<sequence length="245" mass="24895">MATSAAGVLAAKTPSVSAAAAGWRGDGRELERDWDAYKTSRSCTTGGPPPSRRHRRSRSATGTPSSAVVTAEPAAAAGLVGLWRRGSPRQLVSSLQRTGSSSGSCGTANAGGVTAEHGGKNQISCYDKDDPDAASSVCSADASTMAAMAMATSSYSCSCSCAVRRCGCGYCYPSNSSCSDATSSLFSLRDEEAVVGEATKTDEARWAMGSVGRFVAIAAVGLVLVAAIATAILELAWTTEAKPNS</sequence>
<protein>
    <submittedName>
        <fullName evidence="3">Uncharacterized protein</fullName>
    </submittedName>
</protein>
<feature type="compositionally biased region" description="Basic and acidic residues" evidence="1">
    <location>
        <begin position="25"/>
        <end position="38"/>
    </location>
</feature>
<feature type="transmembrane region" description="Helical" evidence="2">
    <location>
        <begin position="214"/>
        <end position="237"/>
    </location>
</feature>
<feature type="region of interest" description="Disordered" evidence="1">
    <location>
        <begin position="1"/>
        <end position="68"/>
    </location>
</feature>
<dbReference type="AlphaFoldDB" id="A0A6G1EJI4"/>
<dbReference type="Proteomes" id="UP000479710">
    <property type="component" value="Unassembled WGS sequence"/>
</dbReference>
<gene>
    <name evidence="3" type="ORF">E2562_015053</name>
</gene>
<proteinExistence type="predicted"/>